<name>A0A2H0BJA5_9BACT</name>
<dbReference type="EMBL" id="PCSW01000044">
    <property type="protein sequence ID" value="PIP57747.1"/>
    <property type="molecule type" value="Genomic_DNA"/>
</dbReference>
<dbReference type="AlphaFoldDB" id="A0A2H0BJA5"/>
<dbReference type="InterPro" id="IPR014942">
    <property type="entry name" value="AbiEii"/>
</dbReference>
<dbReference type="Proteomes" id="UP000229847">
    <property type="component" value="Unassembled WGS sequence"/>
</dbReference>
<reference evidence="1 2" key="1">
    <citation type="submission" date="2017-09" db="EMBL/GenBank/DDBJ databases">
        <title>Depth-based differentiation of microbial function through sediment-hosted aquifers and enrichment of novel symbionts in the deep terrestrial subsurface.</title>
        <authorList>
            <person name="Probst A.J."/>
            <person name="Ladd B."/>
            <person name="Jarett J.K."/>
            <person name="Geller-Mcgrath D.E."/>
            <person name="Sieber C.M."/>
            <person name="Emerson J.B."/>
            <person name="Anantharaman K."/>
            <person name="Thomas B.C."/>
            <person name="Malmstrom R."/>
            <person name="Stieglmeier M."/>
            <person name="Klingl A."/>
            <person name="Woyke T."/>
            <person name="Ryan C.M."/>
            <person name="Banfield J.F."/>
        </authorList>
    </citation>
    <scope>NUCLEOTIDE SEQUENCE [LARGE SCALE GENOMIC DNA]</scope>
    <source>
        <strain evidence="1">CG22_combo_CG10-13_8_21_14_all_39_10</strain>
    </source>
</reference>
<protein>
    <recommendedName>
        <fullName evidence="3">Nucleotidyl transferase AbiEii/AbiGii toxin family protein</fullName>
    </recommendedName>
</protein>
<dbReference type="Gene3D" id="3.10.450.620">
    <property type="entry name" value="JHP933, nucleotidyltransferase-like core domain"/>
    <property type="match status" value="1"/>
</dbReference>
<evidence type="ECO:0000313" key="2">
    <source>
        <dbReference type="Proteomes" id="UP000229847"/>
    </source>
</evidence>
<organism evidence="1 2">
    <name type="scientific">Candidatus Woesebacteria bacterium CG22_combo_CG10-13_8_21_14_all_39_10</name>
    <dbReference type="NCBI Taxonomy" id="1975059"/>
    <lineage>
        <taxon>Bacteria</taxon>
        <taxon>Candidatus Woeseibacteriota</taxon>
    </lineage>
</organism>
<comment type="caution">
    <text evidence="1">The sequence shown here is derived from an EMBL/GenBank/DDBJ whole genome shotgun (WGS) entry which is preliminary data.</text>
</comment>
<evidence type="ECO:0008006" key="3">
    <source>
        <dbReference type="Google" id="ProtNLM"/>
    </source>
</evidence>
<evidence type="ECO:0000313" key="1">
    <source>
        <dbReference type="EMBL" id="PIP57747.1"/>
    </source>
</evidence>
<accession>A0A2H0BJA5</accession>
<dbReference type="Pfam" id="PF08843">
    <property type="entry name" value="AbiEii"/>
    <property type="match status" value="1"/>
</dbReference>
<proteinExistence type="predicted"/>
<sequence length="228" mass="26621">MLNITTHKLVMNKIVKRIYSDISIAPLLGFKGGTALYMLYSLPRFSVDLDFDLLDETKKDLVFAKVSKIVKNLGGVREQREKYFNLFWLISYEKGQKQVKVEISKRSFGSSYEVKSYLGFPIQVMKKEDMFAHKLTALLGRRELANRDIFDIWFMLNNNWDINQGLLESRVNMPFHAYLQKCLSLLEKNPPKRILDGLGEFLDNKMKAWVKEKLLEETIFLLKVKLQG</sequence>
<gene>
    <name evidence="1" type="ORF">COX03_01420</name>
</gene>